<evidence type="ECO:0000256" key="1">
    <source>
        <dbReference type="SAM" id="MobiDB-lite"/>
    </source>
</evidence>
<reference evidence="2 3" key="1">
    <citation type="journal article" date="2018" name="Sci. Rep.">
        <title>Comparative analysis of the Pocillopora damicornis genome highlights role of immune system in coral evolution.</title>
        <authorList>
            <person name="Cunning R."/>
            <person name="Bay R.A."/>
            <person name="Gillette P."/>
            <person name="Baker A.C."/>
            <person name="Traylor-Knowles N."/>
        </authorList>
    </citation>
    <scope>NUCLEOTIDE SEQUENCE [LARGE SCALE GENOMIC DNA]</scope>
    <source>
        <strain evidence="2">RSMAS</strain>
        <tissue evidence="2">Whole animal</tissue>
    </source>
</reference>
<dbReference type="AlphaFoldDB" id="A0A3M6UD31"/>
<keyword evidence="3" id="KW-1185">Reference proteome</keyword>
<protein>
    <submittedName>
        <fullName evidence="2">Uncharacterized protein</fullName>
    </submittedName>
</protein>
<proteinExistence type="predicted"/>
<comment type="caution">
    <text evidence="2">The sequence shown here is derived from an EMBL/GenBank/DDBJ whole genome shotgun (WGS) entry which is preliminary data.</text>
</comment>
<sequence length="119" mass="13538">MNKKLAHIASYLEVTAEGWLEWTETKRVHYISKFDKLSVKDLAKGKNIPEGKEQHEDQESLEYQELPKDDITSLYDTSSLAELIKTIVKGAEQLLNSSNSLQRKPTVSSDTTPRKYLVA</sequence>
<dbReference type="EMBL" id="RCHS01001748">
    <property type="protein sequence ID" value="RMX51580.1"/>
    <property type="molecule type" value="Genomic_DNA"/>
</dbReference>
<gene>
    <name evidence="2" type="ORF">pdam_00017712</name>
</gene>
<feature type="compositionally biased region" description="Polar residues" evidence="1">
    <location>
        <begin position="98"/>
        <end position="111"/>
    </location>
</feature>
<feature type="region of interest" description="Disordered" evidence="1">
    <location>
        <begin position="98"/>
        <end position="119"/>
    </location>
</feature>
<name>A0A3M6UD31_POCDA</name>
<organism evidence="2 3">
    <name type="scientific">Pocillopora damicornis</name>
    <name type="common">Cauliflower coral</name>
    <name type="synonym">Millepora damicornis</name>
    <dbReference type="NCBI Taxonomy" id="46731"/>
    <lineage>
        <taxon>Eukaryota</taxon>
        <taxon>Metazoa</taxon>
        <taxon>Cnidaria</taxon>
        <taxon>Anthozoa</taxon>
        <taxon>Hexacorallia</taxon>
        <taxon>Scleractinia</taxon>
        <taxon>Astrocoeniina</taxon>
        <taxon>Pocilloporidae</taxon>
        <taxon>Pocillopora</taxon>
    </lineage>
</organism>
<accession>A0A3M6UD31</accession>
<dbReference type="Proteomes" id="UP000275408">
    <property type="component" value="Unassembled WGS sequence"/>
</dbReference>
<evidence type="ECO:0000313" key="3">
    <source>
        <dbReference type="Proteomes" id="UP000275408"/>
    </source>
</evidence>
<evidence type="ECO:0000313" key="2">
    <source>
        <dbReference type="EMBL" id="RMX51580.1"/>
    </source>
</evidence>